<dbReference type="PANTHER" id="PTHR38011">
    <property type="entry name" value="DIHYDROFOLATE REDUCTASE FAMILY PROTEIN (AFU_ORTHOLOGUE AFUA_8G06820)"/>
    <property type="match status" value="1"/>
</dbReference>
<evidence type="ECO:0000259" key="1">
    <source>
        <dbReference type="Pfam" id="PF01872"/>
    </source>
</evidence>
<dbReference type="SUPFAM" id="SSF53597">
    <property type="entry name" value="Dihydrofolate reductase-like"/>
    <property type="match status" value="1"/>
</dbReference>
<dbReference type="GO" id="GO:0009231">
    <property type="term" value="P:riboflavin biosynthetic process"/>
    <property type="evidence" value="ECO:0007669"/>
    <property type="project" value="InterPro"/>
</dbReference>
<comment type="caution">
    <text evidence="2">The sequence shown here is derived from an EMBL/GenBank/DDBJ whole genome shotgun (WGS) entry which is preliminary data.</text>
</comment>
<keyword evidence="3" id="KW-1185">Reference proteome</keyword>
<dbReference type="PATRIC" id="fig|993692.3.peg.2163"/>
<dbReference type="EMBL" id="JQCF01000005">
    <property type="protein sequence ID" value="KRO00115.1"/>
    <property type="molecule type" value="Genomic_DNA"/>
</dbReference>
<sequence length="179" mass="20132">MTRKVILFIAETLDGYIAEADGNIDFLIDNDFTSGETKDREYDKLAKRIDTVVMGRKTYDQVANELAPNNYPYTDFENYVLTRHSGDDIANIHFVNGDVVDLIRGLKKESSKKDIWIIGGSSVIAPLVNSDLIDEYQIGIIPIVLGSGIPLFSDKTKFKEFNLESVKKVNGIAYLNYLK</sequence>
<dbReference type="GO" id="GO:0008703">
    <property type="term" value="F:5-amino-6-(5-phosphoribosylamino)uracil reductase activity"/>
    <property type="evidence" value="ECO:0007669"/>
    <property type="project" value="InterPro"/>
</dbReference>
<evidence type="ECO:0000313" key="2">
    <source>
        <dbReference type="EMBL" id="KRO00115.1"/>
    </source>
</evidence>
<dbReference type="RefSeq" id="WP_057880270.1">
    <property type="nucleotide sequence ID" value="NZ_JQCF01000005.1"/>
</dbReference>
<dbReference type="AlphaFoldDB" id="A0A0R2LN55"/>
<dbReference type="Gene3D" id="3.40.430.10">
    <property type="entry name" value="Dihydrofolate Reductase, subunit A"/>
    <property type="match status" value="1"/>
</dbReference>
<dbReference type="OrthoDB" id="195113at2"/>
<protein>
    <submittedName>
        <fullName evidence="2">Dihydrofolate reductase</fullName>
    </submittedName>
</protein>
<dbReference type="PANTHER" id="PTHR38011:SF11">
    <property type="entry name" value="2,5-DIAMINO-6-RIBOSYLAMINO-4(3H)-PYRIMIDINONE 5'-PHOSPHATE REDUCTASE"/>
    <property type="match status" value="1"/>
</dbReference>
<dbReference type="Proteomes" id="UP000051006">
    <property type="component" value="Unassembled WGS sequence"/>
</dbReference>
<reference evidence="2 3" key="1">
    <citation type="journal article" date="2015" name="Genome Announc.">
        <title>Expanding the biotechnology potential of lactobacilli through comparative genomics of 213 strains and associated genera.</title>
        <authorList>
            <person name="Sun Z."/>
            <person name="Harris H.M."/>
            <person name="McCann A."/>
            <person name="Guo C."/>
            <person name="Argimon S."/>
            <person name="Zhang W."/>
            <person name="Yang X."/>
            <person name="Jeffery I.B."/>
            <person name="Cooney J.C."/>
            <person name="Kagawa T.F."/>
            <person name="Liu W."/>
            <person name="Song Y."/>
            <person name="Salvetti E."/>
            <person name="Wrobel A."/>
            <person name="Rasinkangas P."/>
            <person name="Parkhill J."/>
            <person name="Rea M.C."/>
            <person name="O'Sullivan O."/>
            <person name="Ritari J."/>
            <person name="Douillard F.P."/>
            <person name="Paul Ross R."/>
            <person name="Yang R."/>
            <person name="Briner A.E."/>
            <person name="Felis G.E."/>
            <person name="de Vos W.M."/>
            <person name="Barrangou R."/>
            <person name="Klaenhammer T.R."/>
            <person name="Caufield P.W."/>
            <person name="Cui Y."/>
            <person name="Zhang H."/>
            <person name="O'Toole P.W."/>
        </authorList>
    </citation>
    <scope>NUCLEOTIDE SEQUENCE [LARGE SCALE GENOMIC DNA]</scope>
    <source>
        <strain evidence="2 3">DSM 24716</strain>
    </source>
</reference>
<dbReference type="InterPro" id="IPR050765">
    <property type="entry name" value="Riboflavin_Biosynth_HTPR"/>
</dbReference>
<dbReference type="InterPro" id="IPR002734">
    <property type="entry name" value="RibDG_C"/>
</dbReference>
<dbReference type="STRING" id="993692.IV57_GL002131"/>
<evidence type="ECO:0000313" key="3">
    <source>
        <dbReference type="Proteomes" id="UP000051006"/>
    </source>
</evidence>
<proteinExistence type="predicted"/>
<organism evidence="2 3">
    <name type="scientific">Companilactobacillus kimchiensis</name>
    <dbReference type="NCBI Taxonomy" id="993692"/>
    <lineage>
        <taxon>Bacteria</taxon>
        <taxon>Bacillati</taxon>
        <taxon>Bacillota</taxon>
        <taxon>Bacilli</taxon>
        <taxon>Lactobacillales</taxon>
        <taxon>Lactobacillaceae</taxon>
        <taxon>Companilactobacillus</taxon>
    </lineage>
</organism>
<dbReference type="InterPro" id="IPR024072">
    <property type="entry name" value="DHFR-like_dom_sf"/>
</dbReference>
<accession>A0A0R2LN55</accession>
<feature type="domain" description="Bacterial bifunctional deaminase-reductase C-terminal" evidence="1">
    <location>
        <begin position="3"/>
        <end position="167"/>
    </location>
</feature>
<name>A0A0R2LN55_9LACO</name>
<dbReference type="Pfam" id="PF01872">
    <property type="entry name" value="RibD_C"/>
    <property type="match status" value="1"/>
</dbReference>
<gene>
    <name evidence="2" type="ORF">IV57_GL002131</name>
</gene>